<evidence type="ECO:0008006" key="4">
    <source>
        <dbReference type="Google" id="ProtNLM"/>
    </source>
</evidence>
<organism evidence="2 3">
    <name type="scientific">Salinimicrobium oceani</name>
    <dbReference type="NCBI Taxonomy" id="2722702"/>
    <lineage>
        <taxon>Bacteria</taxon>
        <taxon>Pseudomonadati</taxon>
        <taxon>Bacteroidota</taxon>
        <taxon>Flavobacteriia</taxon>
        <taxon>Flavobacteriales</taxon>
        <taxon>Flavobacteriaceae</taxon>
        <taxon>Salinimicrobium</taxon>
    </lineage>
</organism>
<keyword evidence="1" id="KW-0472">Membrane</keyword>
<feature type="transmembrane region" description="Helical" evidence="1">
    <location>
        <begin position="47"/>
        <end position="69"/>
    </location>
</feature>
<dbReference type="EMBL" id="JAAVJR010000002">
    <property type="protein sequence ID" value="NJW52030.1"/>
    <property type="molecule type" value="Genomic_DNA"/>
</dbReference>
<evidence type="ECO:0000313" key="3">
    <source>
        <dbReference type="Proteomes" id="UP000703674"/>
    </source>
</evidence>
<comment type="caution">
    <text evidence="2">The sequence shown here is derived from an EMBL/GenBank/DDBJ whole genome shotgun (WGS) entry which is preliminary data.</text>
</comment>
<evidence type="ECO:0000256" key="1">
    <source>
        <dbReference type="SAM" id="Phobius"/>
    </source>
</evidence>
<keyword evidence="1" id="KW-0812">Transmembrane</keyword>
<dbReference type="Proteomes" id="UP000703674">
    <property type="component" value="Unassembled WGS sequence"/>
</dbReference>
<evidence type="ECO:0000313" key="2">
    <source>
        <dbReference type="EMBL" id="NJW52030.1"/>
    </source>
</evidence>
<proteinExistence type="predicted"/>
<gene>
    <name evidence="2" type="ORF">HC175_03770</name>
</gene>
<keyword evidence="1" id="KW-1133">Transmembrane helix</keyword>
<name>A0ABX1CUP9_9FLAO</name>
<accession>A0ABX1CUP9</accession>
<dbReference type="RefSeq" id="WP_168137192.1">
    <property type="nucleotide sequence ID" value="NZ_JAAVJR010000002.1"/>
</dbReference>
<sequence length="426" mass="46875">MRERKYIDRLYQEKFRDFEATPRDAVWKSIAEKLQQEEKRKPVVTPLWSRLAGVAAILAFLLLIGEWILPVQRGAAVVNKETEEESSSSEILPASRITVIPAALEPAANSTLASTEIKHDAAEAIKELKKVTALATASKNAIFESHLPVAENQLQQERKNKEISAANKKSLLEVAAQLEETDLAAATPKSRFEISTHAAPIYYGNMGKGNFLDPRFNNNDSEGEVTYSYGINLAYNLSDKIKIRSGVNKVNMSYNTGGVAYQAIAGMAGGTPLKNVSLESGTVITGGDKMAGRQPTGGTLRNPAGYLTRGNLNQKMGFIEVPLELEYSLFARKFELNLIGGASTLFLEENEVSLNSSAISAEGRANNINNVSFSTNIGLGLDYNLSKKFKLNLEPMLKYQLHTFESPSEESKPYYFGIYSGFSYKF</sequence>
<reference evidence="2 3" key="1">
    <citation type="submission" date="2020-03" db="EMBL/GenBank/DDBJ databases">
        <title>Salinimicrobium sp. nov, isolated from SCS.</title>
        <authorList>
            <person name="Cao W.R."/>
        </authorList>
    </citation>
    <scope>NUCLEOTIDE SEQUENCE [LARGE SCALE GENOMIC DNA]</scope>
    <source>
        <strain evidence="3">J15B91</strain>
    </source>
</reference>
<keyword evidence="3" id="KW-1185">Reference proteome</keyword>
<protein>
    <recommendedName>
        <fullName evidence="4">Outer membrane protein beta-barrel domain-containing protein</fullName>
    </recommendedName>
</protein>